<reference evidence="2 3" key="1">
    <citation type="submission" date="2014-11" db="EMBL/GenBank/DDBJ databases">
        <authorList>
            <person name="Zhu J."/>
            <person name="Qi W."/>
            <person name="Song R."/>
        </authorList>
    </citation>
    <scope>NUCLEOTIDE SEQUENCE [LARGE SCALE GENOMIC DNA]</scope>
</reference>
<feature type="compositionally biased region" description="Basic and acidic residues" evidence="1">
    <location>
        <begin position="164"/>
        <end position="176"/>
    </location>
</feature>
<keyword evidence="3" id="KW-1185">Reference proteome</keyword>
<evidence type="ECO:0000256" key="1">
    <source>
        <dbReference type="SAM" id="MobiDB-lite"/>
    </source>
</evidence>
<feature type="region of interest" description="Disordered" evidence="1">
    <location>
        <begin position="375"/>
        <end position="409"/>
    </location>
</feature>
<dbReference type="VEuPathDB" id="CryptoDB:Vbra_1522"/>
<dbReference type="InParanoid" id="A0A0G4EQ87"/>
<feature type="region of interest" description="Disordered" evidence="1">
    <location>
        <begin position="249"/>
        <end position="272"/>
    </location>
</feature>
<gene>
    <name evidence="2" type="ORF">Vbra_1522</name>
</gene>
<dbReference type="EMBL" id="CDMY01000284">
    <property type="protein sequence ID" value="CEL99606.1"/>
    <property type="molecule type" value="Genomic_DNA"/>
</dbReference>
<dbReference type="Proteomes" id="UP000041254">
    <property type="component" value="Unassembled WGS sequence"/>
</dbReference>
<feature type="compositionally biased region" description="Polar residues" evidence="1">
    <location>
        <begin position="375"/>
        <end position="398"/>
    </location>
</feature>
<sequence length="592" mass="63682">MGGLSIRCLSRRLDALIVLSYLAMLCPSSAGPILPLEILFIVLALFVEPLDSSERLMLLRGTRTRRTRTGSSQDSFPVTALPHAYWRAPPPSAINVTFPMSAGQPLMRGAIQRQPAPDPADQPVNTMHRHHSRRPPEPLILGSGDPLQTDIDVATASRKAHVRSRSEPRAERGSVRTRAYEEALQVALRSDPRQLEAPAHLYGLITAEDQHYLELPTEQYRPPAPQVQAPVQVPLPRREAVLPVVPPRVTSRPSAPATEVYRPLPPPAPLAASSRPIIRETPVKQPVWQTAESTASPTRETFPQPVRAPQPQEPTAAPPEIMRRPVPQMAVMKAQPASQPLMVSPASAAPPQAPKAVEQAISQPIIREGPVQQPVWQTAEASASPTGPTSAQPVTAPQPQEAPVASPVIMPRPVPQMAVREAQPASQPLMVSPASAAPLTVPQPAPQLPKPSEGNVISRPVPQPETISQPAAPPPLPQQPRQPPIIPPAPRGASPLPVELETEARVIRVKDGQPAPVLVVKPYWDASRQKLIVPSVTLVFEPHTKVTNCKSVGVGGGGQSTGPSAMLEIPHSRDVYASRGFAHRGRDDDGTK</sequence>
<organism evidence="2 3">
    <name type="scientific">Vitrella brassicaformis (strain CCMP3155)</name>
    <dbReference type="NCBI Taxonomy" id="1169540"/>
    <lineage>
        <taxon>Eukaryota</taxon>
        <taxon>Sar</taxon>
        <taxon>Alveolata</taxon>
        <taxon>Colpodellida</taxon>
        <taxon>Vitrellaceae</taxon>
        <taxon>Vitrella</taxon>
    </lineage>
</organism>
<feature type="compositionally biased region" description="Polar residues" evidence="1">
    <location>
        <begin position="287"/>
        <end position="301"/>
    </location>
</feature>
<name>A0A0G4EQ87_VITBC</name>
<proteinExistence type="predicted"/>
<evidence type="ECO:0000313" key="2">
    <source>
        <dbReference type="EMBL" id="CEL99606.1"/>
    </source>
</evidence>
<dbReference type="AlphaFoldDB" id="A0A0G4EQ87"/>
<feature type="region of interest" description="Disordered" evidence="1">
    <location>
        <begin position="436"/>
        <end position="495"/>
    </location>
</feature>
<evidence type="ECO:0000313" key="3">
    <source>
        <dbReference type="Proteomes" id="UP000041254"/>
    </source>
</evidence>
<feature type="region of interest" description="Disordered" evidence="1">
    <location>
        <begin position="285"/>
        <end position="357"/>
    </location>
</feature>
<protein>
    <submittedName>
        <fullName evidence="2">Uncharacterized protein</fullName>
    </submittedName>
</protein>
<feature type="region of interest" description="Disordered" evidence="1">
    <location>
        <begin position="156"/>
        <end position="176"/>
    </location>
</feature>
<feature type="compositionally biased region" description="Pro residues" evidence="1">
    <location>
        <begin position="471"/>
        <end position="490"/>
    </location>
</feature>
<accession>A0A0G4EQ87</accession>
<feature type="region of interest" description="Disordered" evidence="1">
    <location>
        <begin position="113"/>
        <end position="144"/>
    </location>
</feature>
<dbReference type="OMA" id="HYLELPT"/>